<feature type="domain" description="Periplasmic binding protein" evidence="5">
    <location>
        <begin position="85"/>
        <end position="320"/>
    </location>
</feature>
<proteinExistence type="inferred from homology"/>
<evidence type="ECO:0000313" key="7">
    <source>
        <dbReference type="Proteomes" id="UP000319818"/>
    </source>
</evidence>
<evidence type="ECO:0000256" key="1">
    <source>
        <dbReference type="ARBA" id="ARBA00004196"/>
    </source>
</evidence>
<dbReference type="RefSeq" id="WP_142105120.1">
    <property type="nucleotide sequence ID" value="NZ_VFPH01000002.1"/>
</dbReference>
<keyword evidence="3 4" id="KW-0732">Signal</keyword>
<dbReference type="SUPFAM" id="SSF53822">
    <property type="entry name" value="Periplasmic binding protein-like I"/>
    <property type="match status" value="1"/>
</dbReference>
<dbReference type="InterPro" id="IPR025997">
    <property type="entry name" value="SBP_2_dom"/>
</dbReference>
<evidence type="ECO:0000256" key="4">
    <source>
        <dbReference type="SAM" id="SignalP"/>
    </source>
</evidence>
<dbReference type="GO" id="GO:0030246">
    <property type="term" value="F:carbohydrate binding"/>
    <property type="evidence" value="ECO:0007669"/>
    <property type="project" value="UniProtKB-ARBA"/>
</dbReference>
<comment type="subcellular location">
    <subcellularLocation>
        <location evidence="1">Cell envelope</location>
    </subcellularLocation>
</comment>
<dbReference type="CDD" id="cd06309">
    <property type="entry name" value="PBP1_galactofuranose_YtfQ-like"/>
    <property type="match status" value="1"/>
</dbReference>
<dbReference type="PANTHER" id="PTHR46847:SF3">
    <property type="entry name" value="GALACTOFURANOSE-BINDING PROTEIN YTFQ"/>
    <property type="match status" value="1"/>
</dbReference>
<dbReference type="AlphaFoldDB" id="A0A543FX73"/>
<dbReference type="PANTHER" id="PTHR46847">
    <property type="entry name" value="D-ALLOSE-BINDING PERIPLASMIC PROTEIN-RELATED"/>
    <property type="match status" value="1"/>
</dbReference>
<dbReference type="Gene3D" id="3.40.50.2300">
    <property type="match status" value="2"/>
</dbReference>
<dbReference type="Proteomes" id="UP000319818">
    <property type="component" value="Unassembled WGS sequence"/>
</dbReference>
<accession>A0A543FX73</accession>
<gene>
    <name evidence="6" type="ORF">FB388_5685</name>
</gene>
<name>A0A543FX73_9PSEU</name>
<feature type="chain" id="PRO_5039070804" evidence="4">
    <location>
        <begin position="28"/>
        <end position="361"/>
    </location>
</feature>
<keyword evidence="7" id="KW-1185">Reference proteome</keyword>
<comment type="caution">
    <text evidence="6">The sequence shown here is derived from an EMBL/GenBank/DDBJ whole genome shotgun (WGS) entry which is preliminary data.</text>
</comment>
<dbReference type="InterPro" id="IPR028082">
    <property type="entry name" value="Peripla_BP_I"/>
</dbReference>
<protein>
    <submittedName>
        <fullName evidence="6">Monosaccharide ABC transporter substrate-binding protein (CUT2 family)</fullName>
    </submittedName>
</protein>
<dbReference type="OrthoDB" id="9813037at2"/>
<dbReference type="PROSITE" id="PS51257">
    <property type="entry name" value="PROKAR_LIPOPROTEIN"/>
    <property type="match status" value="1"/>
</dbReference>
<comment type="similarity">
    <text evidence="2">Belongs to the bacterial solute-binding protein 2 family.</text>
</comment>
<evidence type="ECO:0000259" key="5">
    <source>
        <dbReference type="Pfam" id="PF13407"/>
    </source>
</evidence>
<dbReference type="EMBL" id="VFPH01000002">
    <property type="protein sequence ID" value="TQM38448.1"/>
    <property type="molecule type" value="Genomic_DNA"/>
</dbReference>
<dbReference type="GO" id="GO:0030313">
    <property type="term" value="C:cell envelope"/>
    <property type="evidence" value="ECO:0007669"/>
    <property type="project" value="UniProtKB-SubCell"/>
</dbReference>
<evidence type="ECO:0000256" key="2">
    <source>
        <dbReference type="ARBA" id="ARBA00007639"/>
    </source>
</evidence>
<sequence length="361" mass="37422">MYRSRRFGSTGGVAVAALLLLSVTACTKSADSGAPQQAGSAAQQQVQATASAGESGCTAERYNGGVPKQDLGTITVGFAQSEKEANPFRITETESIKAEAAKRGINLITTNAQSDLNKEIADIQSMIAQGAKALIISPLNSEGLDPALKAAQDAKVPIMTIDRLLTSKTPCVDYIGWIGSDFVEQGKRAADALMQATGDRGEAAILLGASGVNVTVDRTKGFKDQLAAKNSGLEVVAEQTADFTREKGRTVTEQLISANPGITAIYAENDEMALGAVAALRAAGKGPGDVKIVTIDGTKGAVQGIVDGWISGVIESNPRFGPLAFQALEDFYSGKGVAAKTIISDKEYTTVNASAELGNAY</sequence>
<feature type="signal peptide" evidence="4">
    <location>
        <begin position="1"/>
        <end position="27"/>
    </location>
</feature>
<evidence type="ECO:0000256" key="3">
    <source>
        <dbReference type="ARBA" id="ARBA00022729"/>
    </source>
</evidence>
<dbReference type="Pfam" id="PF13407">
    <property type="entry name" value="Peripla_BP_4"/>
    <property type="match status" value="1"/>
</dbReference>
<evidence type="ECO:0000313" key="6">
    <source>
        <dbReference type="EMBL" id="TQM38448.1"/>
    </source>
</evidence>
<organism evidence="6 7">
    <name type="scientific">Pseudonocardia cypriaca</name>
    <dbReference type="NCBI Taxonomy" id="882449"/>
    <lineage>
        <taxon>Bacteria</taxon>
        <taxon>Bacillati</taxon>
        <taxon>Actinomycetota</taxon>
        <taxon>Actinomycetes</taxon>
        <taxon>Pseudonocardiales</taxon>
        <taxon>Pseudonocardiaceae</taxon>
        <taxon>Pseudonocardia</taxon>
    </lineage>
</organism>
<reference evidence="6 7" key="1">
    <citation type="submission" date="2019-06" db="EMBL/GenBank/DDBJ databases">
        <title>Sequencing the genomes of 1000 actinobacteria strains.</title>
        <authorList>
            <person name="Klenk H.-P."/>
        </authorList>
    </citation>
    <scope>NUCLEOTIDE SEQUENCE [LARGE SCALE GENOMIC DNA]</scope>
    <source>
        <strain evidence="6 7">DSM 45511</strain>
    </source>
</reference>